<dbReference type="KEGG" id="pce:PECL_185"/>
<proteinExistence type="predicted"/>
<keyword evidence="1" id="KW-0862">Zinc</keyword>
<sequence>MVESDGVQEYHKRFGHPTHNDTELFELLTVGIFQAGLSWKASASKLPVFRQVFFNFDIKKVAALNPEDLSIPMNNPDMIHNNRKIKAVIIDARAVLKVQSEFGSFSKYLWSFTDNQPKLVDGALEDQLANNQSFIQNIVKDLKRRGFTFVGPIVTMMFLRAAGIVQSVN</sequence>
<dbReference type="PATRIC" id="fig|701521.8.peg.174"/>
<dbReference type="GO" id="GO:0006284">
    <property type="term" value="P:base-excision repair"/>
    <property type="evidence" value="ECO:0007669"/>
    <property type="project" value="InterPro"/>
</dbReference>
<evidence type="ECO:0000313" key="2">
    <source>
        <dbReference type="EMBL" id="AEV94508.1"/>
    </source>
</evidence>
<accession>G8PA69</accession>
<dbReference type="HOGENOM" id="CLU_083758_1_0_9"/>
<protein>
    <submittedName>
        <fullName evidence="2">Methyladenine glycosylase family protein</fullName>
    </submittedName>
</protein>
<dbReference type="PANTHER" id="PTHR30037">
    <property type="entry name" value="DNA-3-METHYLADENINE GLYCOSYLASE 1"/>
    <property type="match status" value="1"/>
</dbReference>
<dbReference type="InterPro" id="IPR005019">
    <property type="entry name" value="Adenine_glyco"/>
</dbReference>
<dbReference type="PANTHER" id="PTHR30037:SF4">
    <property type="entry name" value="DNA-3-METHYLADENINE GLYCOSYLASE I"/>
    <property type="match status" value="1"/>
</dbReference>
<dbReference type="RefSeq" id="WP_014214706.1">
    <property type="nucleotide sequence ID" value="NC_016605.1"/>
</dbReference>
<dbReference type="InterPro" id="IPR011257">
    <property type="entry name" value="DNA_glycosylase"/>
</dbReference>
<keyword evidence="3" id="KW-1185">Reference proteome</keyword>
<dbReference type="Proteomes" id="UP000005444">
    <property type="component" value="Chromosome"/>
</dbReference>
<evidence type="ECO:0000256" key="1">
    <source>
        <dbReference type="PIRSR" id="PIRSR605019-1"/>
    </source>
</evidence>
<name>G8PA69_PEDCP</name>
<dbReference type="InterPro" id="IPR052891">
    <property type="entry name" value="DNA-3mA_glycosylase"/>
</dbReference>
<dbReference type="eggNOG" id="COG2818">
    <property type="taxonomic scope" value="Bacteria"/>
</dbReference>
<dbReference type="AlphaFoldDB" id="G8PA69"/>
<keyword evidence="1" id="KW-0479">Metal-binding</keyword>
<dbReference type="Pfam" id="PF03352">
    <property type="entry name" value="Adenine_glyco"/>
    <property type="match status" value="1"/>
</dbReference>
<dbReference type="Gene3D" id="1.10.340.30">
    <property type="entry name" value="Hypothetical protein, domain 2"/>
    <property type="match status" value="1"/>
</dbReference>
<feature type="binding site" evidence="1">
    <location>
        <position position="11"/>
    </location>
    <ligand>
        <name>Zn(2+)</name>
        <dbReference type="ChEBI" id="CHEBI:29105"/>
    </ligand>
</feature>
<reference evidence="2 3" key="1">
    <citation type="journal article" date="2012" name="J. Bacteriol.">
        <title>Complete Genome Sequence of the Beer Spoilage Organism Pediococcus claussenii ATCC BAA-344T.</title>
        <authorList>
            <person name="Pittet V."/>
            <person name="Abegunde T."/>
            <person name="Marfleet T."/>
            <person name="Haakensen M."/>
            <person name="Morrow K."/>
            <person name="Jayaprakash T."/>
            <person name="Schroeder K."/>
            <person name="Trost B."/>
            <person name="Byrns S."/>
            <person name="Bergsveinson J."/>
            <person name="Kusalik A."/>
            <person name="Ziola B."/>
        </authorList>
    </citation>
    <scope>NUCLEOTIDE SEQUENCE [LARGE SCALE GENOMIC DNA]</scope>
    <source>
        <strain evidence="2 3">ATCC BAA-344</strain>
    </source>
</reference>
<dbReference type="SUPFAM" id="SSF48150">
    <property type="entry name" value="DNA-glycosylase"/>
    <property type="match status" value="1"/>
</dbReference>
<gene>
    <name evidence="2" type="ordered locus">PECL_185</name>
</gene>
<evidence type="ECO:0000313" key="3">
    <source>
        <dbReference type="Proteomes" id="UP000005444"/>
    </source>
</evidence>
<dbReference type="GO" id="GO:0008725">
    <property type="term" value="F:DNA-3-methyladenine glycosylase activity"/>
    <property type="evidence" value="ECO:0007669"/>
    <property type="project" value="InterPro"/>
</dbReference>
<dbReference type="STRING" id="701521.PECL_185"/>
<dbReference type="GO" id="GO:0046872">
    <property type="term" value="F:metal ion binding"/>
    <property type="evidence" value="ECO:0007669"/>
    <property type="project" value="UniProtKB-KW"/>
</dbReference>
<dbReference type="EMBL" id="CP003137">
    <property type="protein sequence ID" value="AEV94508.1"/>
    <property type="molecule type" value="Genomic_DNA"/>
</dbReference>
<organism evidence="2 3">
    <name type="scientific">Pediococcus claussenii (strain ATCC BAA-344 / DSM 14800 / JCM 18046 / KCTC 3811 / LMG 21948 / P06)</name>
    <dbReference type="NCBI Taxonomy" id="701521"/>
    <lineage>
        <taxon>Bacteria</taxon>
        <taxon>Bacillati</taxon>
        <taxon>Bacillota</taxon>
        <taxon>Bacilli</taxon>
        <taxon>Lactobacillales</taxon>
        <taxon>Lactobacillaceae</taxon>
        <taxon>Pediococcus</taxon>
    </lineage>
</organism>